<dbReference type="Pfam" id="PF00196">
    <property type="entry name" value="GerE"/>
    <property type="match status" value="1"/>
</dbReference>
<sequence length="269" mass="28735">MATTRFPDASPRKNGAALTAPPAPDLPVPRPRVPRGACTAHASPGALVITAAEHEFARLFGLRPKEICGRGLFELLRSSAPGRLREQLTALSSGRCRRVTRKVTGRDAAGREFTAELTATAVRAPAGGTTGVLVLLRRTETEAVRRTGRVDRAEVTDRAEAVDRADAVDRAGAERKEAVAGAAEGDRTAGRPVLSALDAQVLEGVASGESTVQLASRLYLSRQGIEYRVGQMLRRFDAPNRPALVARAHALGMFAAGQWPPRVLPERVR</sequence>
<name>A0A918GL73_STRGD</name>
<dbReference type="InterPro" id="IPR016032">
    <property type="entry name" value="Sig_transdc_resp-reg_C-effctor"/>
</dbReference>
<dbReference type="Gene3D" id="3.30.450.20">
    <property type="entry name" value="PAS domain"/>
    <property type="match status" value="1"/>
</dbReference>
<dbReference type="Proteomes" id="UP000653493">
    <property type="component" value="Unassembled WGS sequence"/>
</dbReference>
<feature type="compositionally biased region" description="Pro residues" evidence="1">
    <location>
        <begin position="21"/>
        <end position="31"/>
    </location>
</feature>
<reference evidence="3" key="1">
    <citation type="journal article" date="2014" name="Int. J. Syst. Evol. Microbiol.">
        <title>Complete genome sequence of Corynebacterium casei LMG S-19264T (=DSM 44701T), isolated from a smear-ripened cheese.</title>
        <authorList>
            <consortium name="US DOE Joint Genome Institute (JGI-PGF)"/>
            <person name="Walter F."/>
            <person name="Albersmeier A."/>
            <person name="Kalinowski J."/>
            <person name="Ruckert C."/>
        </authorList>
    </citation>
    <scope>NUCLEOTIDE SEQUENCE</scope>
    <source>
        <strain evidence="3">JCM 4234</strain>
    </source>
</reference>
<evidence type="ECO:0000256" key="1">
    <source>
        <dbReference type="SAM" id="MobiDB-lite"/>
    </source>
</evidence>
<evidence type="ECO:0000313" key="4">
    <source>
        <dbReference type="Proteomes" id="UP000653493"/>
    </source>
</evidence>
<gene>
    <name evidence="3" type="ORF">GCM10010238_39140</name>
</gene>
<dbReference type="SMART" id="SM00421">
    <property type="entry name" value="HTH_LUXR"/>
    <property type="match status" value="1"/>
</dbReference>
<dbReference type="SUPFAM" id="SSF55785">
    <property type="entry name" value="PYP-like sensor domain (PAS domain)"/>
    <property type="match status" value="1"/>
</dbReference>
<dbReference type="Pfam" id="PF00989">
    <property type="entry name" value="PAS"/>
    <property type="match status" value="1"/>
</dbReference>
<dbReference type="Gene3D" id="1.10.10.10">
    <property type="entry name" value="Winged helix-like DNA-binding domain superfamily/Winged helix DNA-binding domain"/>
    <property type="match status" value="1"/>
</dbReference>
<dbReference type="InterPro" id="IPR036388">
    <property type="entry name" value="WH-like_DNA-bd_sf"/>
</dbReference>
<dbReference type="GO" id="GO:0006355">
    <property type="term" value="P:regulation of DNA-templated transcription"/>
    <property type="evidence" value="ECO:0007669"/>
    <property type="project" value="InterPro"/>
</dbReference>
<protein>
    <recommendedName>
        <fullName evidence="2">HTH luxR-type domain-containing protein</fullName>
    </recommendedName>
</protein>
<organism evidence="3 4">
    <name type="scientific">Streptomyces griseoviridis</name>
    <dbReference type="NCBI Taxonomy" id="45398"/>
    <lineage>
        <taxon>Bacteria</taxon>
        <taxon>Bacillati</taxon>
        <taxon>Actinomycetota</taxon>
        <taxon>Actinomycetes</taxon>
        <taxon>Kitasatosporales</taxon>
        <taxon>Streptomycetaceae</taxon>
        <taxon>Streptomyces</taxon>
    </lineage>
</organism>
<dbReference type="InterPro" id="IPR000014">
    <property type="entry name" value="PAS"/>
</dbReference>
<evidence type="ECO:0000259" key="2">
    <source>
        <dbReference type="SMART" id="SM00421"/>
    </source>
</evidence>
<dbReference type="SUPFAM" id="SSF46894">
    <property type="entry name" value="C-terminal effector domain of the bipartite response regulators"/>
    <property type="match status" value="1"/>
</dbReference>
<feature type="region of interest" description="Disordered" evidence="1">
    <location>
        <begin position="1"/>
        <end position="33"/>
    </location>
</feature>
<dbReference type="CDD" id="cd00130">
    <property type="entry name" value="PAS"/>
    <property type="match status" value="1"/>
</dbReference>
<dbReference type="AlphaFoldDB" id="A0A918GL73"/>
<keyword evidence="4" id="KW-1185">Reference proteome</keyword>
<comment type="caution">
    <text evidence="3">The sequence shown here is derived from an EMBL/GenBank/DDBJ whole genome shotgun (WGS) entry which is preliminary data.</text>
</comment>
<dbReference type="InterPro" id="IPR035965">
    <property type="entry name" value="PAS-like_dom_sf"/>
</dbReference>
<feature type="domain" description="HTH luxR-type" evidence="2">
    <location>
        <begin position="191"/>
        <end position="248"/>
    </location>
</feature>
<accession>A0A918GL73</accession>
<dbReference type="InterPro" id="IPR000792">
    <property type="entry name" value="Tscrpt_reg_LuxR_C"/>
</dbReference>
<dbReference type="NCBIfam" id="TIGR00229">
    <property type="entry name" value="sensory_box"/>
    <property type="match status" value="1"/>
</dbReference>
<dbReference type="InterPro" id="IPR013767">
    <property type="entry name" value="PAS_fold"/>
</dbReference>
<dbReference type="EMBL" id="BMSL01000010">
    <property type="protein sequence ID" value="GGS45409.1"/>
    <property type="molecule type" value="Genomic_DNA"/>
</dbReference>
<proteinExistence type="predicted"/>
<evidence type="ECO:0000313" key="3">
    <source>
        <dbReference type="EMBL" id="GGS45409.1"/>
    </source>
</evidence>
<reference evidence="3" key="2">
    <citation type="submission" date="2020-09" db="EMBL/GenBank/DDBJ databases">
        <authorList>
            <person name="Sun Q."/>
            <person name="Ohkuma M."/>
        </authorList>
    </citation>
    <scope>NUCLEOTIDE SEQUENCE</scope>
    <source>
        <strain evidence="3">JCM 4234</strain>
    </source>
</reference>
<dbReference type="GO" id="GO:0003677">
    <property type="term" value="F:DNA binding"/>
    <property type="evidence" value="ECO:0007669"/>
    <property type="project" value="InterPro"/>
</dbReference>